<reference evidence="6 7" key="1">
    <citation type="submission" date="2020-03" db="EMBL/GenBank/DDBJ databases">
        <title>Dissostichus mawsoni Genome sequencing and assembly.</title>
        <authorList>
            <person name="Park H."/>
        </authorList>
    </citation>
    <scope>NUCLEOTIDE SEQUENCE [LARGE SCALE GENOMIC DNA]</scope>
    <source>
        <strain evidence="6">DM0001</strain>
        <tissue evidence="6">Muscle</tissue>
    </source>
</reference>
<dbReference type="InterPro" id="IPR004166">
    <property type="entry name" value="a-kinase_dom"/>
</dbReference>
<protein>
    <recommendedName>
        <fullName evidence="5">Alpha-type protein kinase domain-containing protein</fullName>
    </recommendedName>
</protein>
<evidence type="ECO:0000259" key="5">
    <source>
        <dbReference type="PROSITE" id="PS51158"/>
    </source>
</evidence>
<feature type="domain" description="Alpha-type protein kinase" evidence="5">
    <location>
        <begin position="1"/>
        <end position="34"/>
    </location>
</feature>
<keyword evidence="2" id="KW-0808">Transferase</keyword>
<evidence type="ECO:0000256" key="2">
    <source>
        <dbReference type="ARBA" id="ARBA00022679"/>
    </source>
</evidence>
<dbReference type="GO" id="GO:0005524">
    <property type="term" value="F:ATP binding"/>
    <property type="evidence" value="ECO:0007669"/>
    <property type="project" value="InterPro"/>
</dbReference>
<dbReference type="AlphaFoldDB" id="A0A7J5X601"/>
<dbReference type="Proteomes" id="UP000518266">
    <property type="component" value="Unassembled WGS sequence"/>
</dbReference>
<evidence type="ECO:0000313" key="7">
    <source>
        <dbReference type="Proteomes" id="UP000518266"/>
    </source>
</evidence>
<evidence type="ECO:0000256" key="3">
    <source>
        <dbReference type="ARBA" id="ARBA00022777"/>
    </source>
</evidence>
<evidence type="ECO:0000313" key="6">
    <source>
        <dbReference type="EMBL" id="KAF3832392.1"/>
    </source>
</evidence>
<organism evidence="6 7">
    <name type="scientific">Dissostichus mawsoni</name>
    <name type="common">Antarctic cod</name>
    <dbReference type="NCBI Taxonomy" id="36200"/>
    <lineage>
        <taxon>Eukaryota</taxon>
        <taxon>Metazoa</taxon>
        <taxon>Chordata</taxon>
        <taxon>Craniata</taxon>
        <taxon>Vertebrata</taxon>
        <taxon>Euteleostomi</taxon>
        <taxon>Actinopterygii</taxon>
        <taxon>Neopterygii</taxon>
        <taxon>Teleostei</taxon>
        <taxon>Neoteleostei</taxon>
        <taxon>Acanthomorphata</taxon>
        <taxon>Eupercaria</taxon>
        <taxon>Perciformes</taxon>
        <taxon>Notothenioidei</taxon>
        <taxon>Nototheniidae</taxon>
        <taxon>Dissostichus</taxon>
    </lineage>
</organism>
<keyword evidence="3" id="KW-0418">Kinase</keyword>
<feature type="region of interest" description="Disordered" evidence="4">
    <location>
        <begin position="39"/>
        <end position="62"/>
    </location>
</feature>
<proteinExistence type="predicted"/>
<dbReference type="SUPFAM" id="SSF56112">
    <property type="entry name" value="Protein kinase-like (PK-like)"/>
    <property type="match status" value="1"/>
</dbReference>
<sequence length="194" mass="22348">MIFGPANLGDDAIRNFRSKHHCNSCCRKLKLPDIKRNDYTPDKVTFPQEDPPNPGGGVKESRQSMRLMLKKTRGEGVFKHILYKFMKIYIYMNWIYPQAHSSASTYSRENSCPPPWLQWRLNTDSFEISVNGQLIYSKLKTGKIPPPDEARPTPAAAISAVFMDESCLTPLAVRENEQNPSFEKRNKKWGFFKM</sequence>
<dbReference type="Gene3D" id="3.20.200.10">
    <property type="entry name" value="MHCK/EF2 kinase"/>
    <property type="match status" value="1"/>
</dbReference>
<dbReference type="EMBL" id="JAAKFY010000027">
    <property type="protein sequence ID" value="KAF3832392.1"/>
    <property type="molecule type" value="Genomic_DNA"/>
</dbReference>
<keyword evidence="7" id="KW-1185">Reference proteome</keyword>
<evidence type="ECO:0000256" key="1">
    <source>
        <dbReference type="ARBA" id="ARBA00022527"/>
    </source>
</evidence>
<comment type="caution">
    <text evidence="6">The sequence shown here is derived from an EMBL/GenBank/DDBJ whole genome shotgun (WGS) entry which is preliminary data.</text>
</comment>
<evidence type="ECO:0000256" key="4">
    <source>
        <dbReference type="SAM" id="MobiDB-lite"/>
    </source>
</evidence>
<dbReference type="Gene3D" id="3.40.30.10">
    <property type="entry name" value="Glutaredoxin"/>
    <property type="match status" value="1"/>
</dbReference>
<dbReference type="GO" id="GO:0004674">
    <property type="term" value="F:protein serine/threonine kinase activity"/>
    <property type="evidence" value="ECO:0007669"/>
    <property type="project" value="UniProtKB-KW"/>
</dbReference>
<dbReference type="PROSITE" id="PS51158">
    <property type="entry name" value="ALPHA_KINASE"/>
    <property type="match status" value="1"/>
</dbReference>
<dbReference type="InterPro" id="IPR011009">
    <property type="entry name" value="Kinase-like_dom_sf"/>
</dbReference>
<dbReference type="OrthoDB" id="301415at2759"/>
<name>A0A7J5X601_DISMA</name>
<gene>
    <name evidence="6" type="ORF">F7725_026057</name>
</gene>
<keyword evidence="1" id="KW-0723">Serine/threonine-protein kinase</keyword>
<accession>A0A7J5X601</accession>